<protein>
    <submittedName>
        <fullName evidence="2">Uncharacterized protein</fullName>
    </submittedName>
</protein>
<reference evidence="2" key="2">
    <citation type="journal article" date="2024" name="Plant">
        <title>Genomic evolution and insights into agronomic trait innovations of Sesamum species.</title>
        <authorList>
            <person name="Miao H."/>
            <person name="Wang L."/>
            <person name="Qu L."/>
            <person name="Liu H."/>
            <person name="Sun Y."/>
            <person name="Le M."/>
            <person name="Wang Q."/>
            <person name="Wei S."/>
            <person name="Zheng Y."/>
            <person name="Lin W."/>
            <person name="Duan Y."/>
            <person name="Cao H."/>
            <person name="Xiong S."/>
            <person name="Wang X."/>
            <person name="Wei L."/>
            <person name="Li C."/>
            <person name="Ma Q."/>
            <person name="Ju M."/>
            <person name="Zhao R."/>
            <person name="Li G."/>
            <person name="Mu C."/>
            <person name="Tian Q."/>
            <person name="Mei H."/>
            <person name="Zhang T."/>
            <person name="Gao T."/>
            <person name="Zhang H."/>
        </authorList>
    </citation>
    <scope>NUCLEOTIDE SEQUENCE</scope>
    <source>
        <strain evidence="2">KEN1</strain>
    </source>
</reference>
<sequence length="137" mass="15612">MWGACEEQCGSEDEVASEDEESERGKEVESESEETEAPEVLERSSVVMALGAHDGRRQDAPRSRVPRCRVVDVGTCDSILTREQLAIIWRTFNVPFDHKFILSSLGYRIRTPPDEYFTIYAAYFDSGFFIRPTSLPR</sequence>
<organism evidence="2">
    <name type="scientific">Sesamum latifolium</name>
    <dbReference type="NCBI Taxonomy" id="2727402"/>
    <lineage>
        <taxon>Eukaryota</taxon>
        <taxon>Viridiplantae</taxon>
        <taxon>Streptophyta</taxon>
        <taxon>Embryophyta</taxon>
        <taxon>Tracheophyta</taxon>
        <taxon>Spermatophyta</taxon>
        <taxon>Magnoliopsida</taxon>
        <taxon>eudicotyledons</taxon>
        <taxon>Gunneridae</taxon>
        <taxon>Pentapetalae</taxon>
        <taxon>asterids</taxon>
        <taxon>lamiids</taxon>
        <taxon>Lamiales</taxon>
        <taxon>Pedaliaceae</taxon>
        <taxon>Sesamum</taxon>
    </lineage>
</organism>
<dbReference type="EMBL" id="JACGWN010000200">
    <property type="protein sequence ID" value="KAL0386358.1"/>
    <property type="molecule type" value="Genomic_DNA"/>
</dbReference>
<dbReference type="AlphaFoldDB" id="A0AAW2S411"/>
<feature type="compositionally biased region" description="Acidic residues" evidence="1">
    <location>
        <begin position="9"/>
        <end position="22"/>
    </location>
</feature>
<gene>
    <name evidence="2" type="ORF">Slati_4606300</name>
</gene>
<name>A0AAW2S411_9LAMI</name>
<feature type="compositionally biased region" description="Acidic residues" evidence="1">
    <location>
        <begin position="30"/>
        <end position="39"/>
    </location>
</feature>
<proteinExistence type="predicted"/>
<reference evidence="2" key="1">
    <citation type="submission" date="2020-06" db="EMBL/GenBank/DDBJ databases">
        <authorList>
            <person name="Li T."/>
            <person name="Hu X."/>
            <person name="Zhang T."/>
            <person name="Song X."/>
            <person name="Zhang H."/>
            <person name="Dai N."/>
            <person name="Sheng W."/>
            <person name="Hou X."/>
            <person name="Wei L."/>
        </authorList>
    </citation>
    <scope>NUCLEOTIDE SEQUENCE</scope>
    <source>
        <strain evidence="2">KEN1</strain>
        <tissue evidence="2">Leaf</tissue>
    </source>
</reference>
<feature type="region of interest" description="Disordered" evidence="1">
    <location>
        <begin position="1"/>
        <end position="40"/>
    </location>
</feature>
<evidence type="ECO:0000313" key="2">
    <source>
        <dbReference type="EMBL" id="KAL0386358.1"/>
    </source>
</evidence>
<comment type="caution">
    <text evidence="2">The sequence shown here is derived from an EMBL/GenBank/DDBJ whole genome shotgun (WGS) entry which is preliminary data.</text>
</comment>
<accession>A0AAW2S411</accession>
<evidence type="ECO:0000256" key="1">
    <source>
        <dbReference type="SAM" id="MobiDB-lite"/>
    </source>
</evidence>